<sequence length="21" mass="2512">MAILSAWLTEFTYENFCIFIV</sequence>
<protein>
    <submittedName>
        <fullName evidence="1">Uncharacterized protein</fullName>
    </submittedName>
</protein>
<keyword evidence="2" id="KW-1185">Reference proteome</keyword>
<name>A0A0B7GTZ2_TREPH</name>
<evidence type="ECO:0000313" key="2">
    <source>
        <dbReference type="Proteomes" id="UP000042527"/>
    </source>
</evidence>
<gene>
    <name evidence="1" type="ORF">TPHV1_240003</name>
</gene>
<proteinExistence type="predicted"/>
<dbReference type="AlphaFoldDB" id="A0A0B7GTZ2"/>
<dbReference type="Proteomes" id="UP000042527">
    <property type="component" value="Unassembled WGS sequence"/>
</dbReference>
<dbReference type="EMBL" id="CDNC01000017">
    <property type="protein sequence ID" value="CEM61953.1"/>
    <property type="molecule type" value="Genomic_DNA"/>
</dbReference>
<accession>A0A0B7GTZ2</accession>
<evidence type="ECO:0000313" key="1">
    <source>
        <dbReference type="EMBL" id="CEM61953.1"/>
    </source>
</evidence>
<organism evidence="1 2">
    <name type="scientific">Treponema phagedenis</name>
    <dbReference type="NCBI Taxonomy" id="162"/>
    <lineage>
        <taxon>Bacteria</taxon>
        <taxon>Pseudomonadati</taxon>
        <taxon>Spirochaetota</taxon>
        <taxon>Spirochaetia</taxon>
        <taxon>Spirochaetales</taxon>
        <taxon>Treponemataceae</taxon>
        <taxon>Treponema</taxon>
    </lineage>
</organism>
<reference evidence="2" key="1">
    <citation type="submission" date="2015-01" db="EMBL/GenBank/DDBJ databases">
        <authorList>
            <person name="Manzoor Shahid"/>
            <person name="Zubair Saima"/>
        </authorList>
    </citation>
    <scope>NUCLEOTIDE SEQUENCE [LARGE SCALE GENOMIC DNA]</scope>
    <source>
        <strain evidence="2">V1</strain>
    </source>
</reference>